<keyword evidence="2" id="KW-0436">Ligase</keyword>
<sequence>MPKLFSYGTLQQENVQLATFGRTLVGSKDQLIGYQLGEIEITDEDVVAKSGKRFHPILFKTNNPTDKVAGVIFDITDDELAQADRYEVDAYARVEGHFDSGATAWIYADASDLD</sequence>
<dbReference type="InterPro" id="IPR036568">
    <property type="entry name" value="GGCT-like_sf"/>
</dbReference>
<name>A0A2D2LSL7_FAUOS</name>
<dbReference type="CDD" id="cd06661">
    <property type="entry name" value="GGCT_like"/>
    <property type="match status" value="1"/>
</dbReference>
<protein>
    <submittedName>
        <fullName evidence="2">UDP-N-acetylmuramate--alanine ligase</fullName>
    </submittedName>
</protein>
<dbReference type="STRING" id="34062.AXE82_08120"/>
<feature type="domain" description="Gamma-glutamylcyclotransferase AIG2-like" evidence="1">
    <location>
        <begin position="4"/>
        <end position="108"/>
    </location>
</feature>
<dbReference type="InterPro" id="IPR009288">
    <property type="entry name" value="AIG2-like_dom"/>
</dbReference>
<evidence type="ECO:0000313" key="3">
    <source>
        <dbReference type="Proteomes" id="UP000229340"/>
    </source>
</evidence>
<dbReference type="Gene3D" id="3.10.490.10">
    <property type="entry name" value="Gamma-glutamyl cyclotransferase-like"/>
    <property type="match status" value="1"/>
</dbReference>
<dbReference type="GO" id="GO:0016874">
    <property type="term" value="F:ligase activity"/>
    <property type="evidence" value="ECO:0007669"/>
    <property type="project" value="UniProtKB-KW"/>
</dbReference>
<dbReference type="Proteomes" id="UP000229340">
    <property type="component" value="Chromosome"/>
</dbReference>
<gene>
    <name evidence="2" type="ORF">NP7_01210</name>
</gene>
<dbReference type="InterPro" id="IPR013024">
    <property type="entry name" value="GGCT-like"/>
</dbReference>
<dbReference type="EMBL" id="CP024443">
    <property type="protein sequence ID" value="ATR78016.1"/>
    <property type="molecule type" value="Genomic_DNA"/>
</dbReference>
<accession>A0A2D2LSL7</accession>
<organism evidence="2 3">
    <name type="scientific">Faucicola osloensis</name>
    <name type="common">Moraxella osloensis</name>
    <dbReference type="NCBI Taxonomy" id="34062"/>
    <lineage>
        <taxon>Bacteria</taxon>
        <taxon>Pseudomonadati</taxon>
        <taxon>Pseudomonadota</taxon>
        <taxon>Gammaproteobacteria</taxon>
        <taxon>Moraxellales</taxon>
        <taxon>Moraxellaceae</taxon>
        <taxon>Faucicola</taxon>
    </lineage>
</organism>
<reference evidence="3" key="1">
    <citation type="submission" date="2017-11" db="EMBL/GenBank/DDBJ databases">
        <title>Complete genome sequence of Moraxella osloensis NP7 isolated from human skin.</title>
        <authorList>
            <person name="Lee K."/>
            <person name="Lim J.Y."/>
            <person name="Hwang I."/>
        </authorList>
    </citation>
    <scope>NUCLEOTIDE SEQUENCE [LARGE SCALE GENOMIC DNA]</scope>
    <source>
        <strain evidence="3">NP7</strain>
    </source>
</reference>
<evidence type="ECO:0000259" key="1">
    <source>
        <dbReference type="Pfam" id="PF06094"/>
    </source>
</evidence>
<dbReference type="SUPFAM" id="SSF110857">
    <property type="entry name" value="Gamma-glutamyl cyclotransferase-like"/>
    <property type="match status" value="1"/>
</dbReference>
<evidence type="ECO:0000313" key="2">
    <source>
        <dbReference type="EMBL" id="ATR78016.1"/>
    </source>
</evidence>
<dbReference type="AlphaFoldDB" id="A0A2D2LSL7"/>
<dbReference type="Pfam" id="PF06094">
    <property type="entry name" value="GGACT"/>
    <property type="match status" value="1"/>
</dbReference>
<dbReference type="RefSeq" id="WP_100269383.1">
    <property type="nucleotide sequence ID" value="NZ_CP024443.1"/>
</dbReference>
<proteinExistence type="predicted"/>